<dbReference type="PANTHER" id="PTHR11733:SF241">
    <property type="entry name" value="GH26575P-RELATED"/>
    <property type="match status" value="1"/>
</dbReference>
<dbReference type="GO" id="GO:0005886">
    <property type="term" value="C:plasma membrane"/>
    <property type="evidence" value="ECO:0007669"/>
    <property type="project" value="TreeGrafter"/>
</dbReference>
<accession>A0A9J6FY27</accession>
<dbReference type="PANTHER" id="PTHR11733">
    <property type="entry name" value="ZINC METALLOPROTEASE FAMILY M13 NEPRILYSIN-RELATED"/>
    <property type="match status" value="1"/>
</dbReference>
<feature type="region of interest" description="Disordered" evidence="8">
    <location>
        <begin position="1"/>
        <end position="109"/>
    </location>
</feature>
<dbReference type="GO" id="GO:0004222">
    <property type="term" value="F:metalloendopeptidase activity"/>
    <property type="evidence" value="ECO:0007669"/>
    <property type="project" value="InterPro"/>
</dbReference>
<keyword evidence="3" id="KW-0645">Protease</keyword>
<dbReference type="Pfam" id="PF01431">
    <property type="entry name" value="Peptidase_M13"/>
    <property type="match status" value="1"/>
</dbReference>
<dbReference type="InterPro" id="IPR024079">
    <property type="entry name" value="MetalloPept_cat_dom_sf"/>
</dbReference>
<reference evidence="11 12" key="1">
    <citation type="journal article" date="2020" name="Cell">
        <title>Large-Scale Comparative Analyses of Tick Genomes Elucidate Their Genetic Diversity and Vector Capacities.</title>
        <authorList>
            <consortium name="Tick Genome and Microbiome Consortium (TIGMIC)"/>
            <person name="Jia N."/>
            <person name="Wang J."/>
            <person name="Shi W."/>
            <person name="Du L."/>
            <person name="Sun Y."/>
            <person name="Zhan W."/>
            <person name="Jiang J.F."/>
            <person name="Wang Q."/>
            <person name="Zhang B."/>
            <person name="Ji P."/>
            <person name="Bell-Sakyi L."/>
            <person name="Cui X.M."/>
            <person name="Yuan T.T."/>
            <person name="Jiang B.G."/>
            <person name="Yang W.F."/>
            <person name="Lam T.T."/>
            <person name="Chang Q.C."/>
            <person name="Ding S.J."/>
            <person name="Wang X.J."/>
            <person name="Zhu J.G."/>
            <person name="Ruan X.D."/>
            <person name="Zhao L."/>
            <person name="Wei J.T."/>
            <person name="Ye R.Z."/>
            <person name="Que T.C."/>
            <person name="Du C.H."/>
            <person name="Zhou Y.H."/>
            <person name="Cheng J.X."/>
            <person name="Dai P.F."/>
            <person name="Guo W.B."/>
            <person name="Han X.H."/>
            <person name="Huang E.J."/>
            <person name="Li L.F."/>
            <person name="Wei W."/>
            <person name="Gao Y.C."/>
            <person name="Liu J.Z."/>
            <person name="Shao H.Z."/>
            <person name="Wang X."/>
            <person name="Wang C.C."/>
            <person name="Yang T.C."/>
            <person name="Huo Q.B."/>
            <person name="Li W."/>
            <person name="Chen H.Y."/>
            <person name="Chen S.E."/>
            <person name="Zhou L.G."/>
            <person name="Ni X.B."/>
            <person name="Tian J.H."/>
            <person name="Sheng Y."/>
            <person name="Liu T."/>
            <person name="Pan Y.S."/>
            <person name="Xia L.Y."/>
            <person name="Li J."/>
            <person name="Zhao F."/>
            <person name="Cao W.C."/>
        </authorList>
    </citation>
    <scope>NUCLEOTIDE SEQUENCE [LARGE SCALE GENOMIC DNA]</scope>
    <source>
        <strain evidence="11">HaeL-2018</strain>
    </source>
</reference>
<comment type="similarity">
    <text evidence="2">Belongs to the peptidase M13 family.</text>
</comment>
<dbReference type="VEuPathDB" id="VectorBase:HLOH_060600"/>
<sequence>MSKSIESSQGSPGRKRKSRKRPSQSGKAEAPRSSTSTSKSGASSVPIERTAGDDNSLKAKAVSPQDLAPPVETTDAGVRVEKSAKPTEPLSQTQQQVTSSSASPTGTDAKMAEIPAGRTSHNLRLAPPVEELSSAEGPLLLAFPDGTSLYTTDSVPRRQVDDRQSFRKASLRRFSYLVSLLPFYGRASRTGSYEAPAIALPNRSAASQVLSTSASTKLSPTQLDSQPQNPICVTQVTPTEATAEARMPTTETPEAQVAPAPPAIATACPPDPGFASSELPKKSPVVRYSSAWPTSSRGAPAKRQFPRVMSFPRPFPRKTKSVPVHRVQSSSKSFNIHDLQSIAVPPPVIDPKWTDVFPKIPCAIIRFTSVGLVVVAVVALTLALWTAKGHVQPREPFCETEDCLLHSQLLHESGRKGLDPCEDFAAYVCSAWTPREEYGAYYASTIDEGRILASSELRATLLLGSQKLPVGKKPLAMYESCMGRAQEYGANVTLFRDFLKACKLAWPGSSPYKHVSPLDILVTLAVKWQVPVLFHVKTFRRTLDQKWLVSISPGRYLRASLIQHLYVKKSGIHTDYVALFRDQLSEDGRSSINDTVINDTLRVELHILELLHSALVPPFGQSALVQVSQMELYTPTVSSNEWLRVLRVSLSGRPELQSDDLVWLSDTEFLEKVGKVLETYRNAPHRLLSFISWFLVQLAASITDYKLLNYRFGDDSIVRIYRPLYCASTVEAAYPLLVAALHSVARFSPEKRAFIDEAFKNLTLAAGDLANKSLWLDDASRRLAAQKVSSIRLRAWLPAMYLRDDDELERLYADFPEKESSLAAYWFVSMHATAANDELRKAADDSGLETSFMRPYMILSEPFGSVDVAVGVLNRPLYYAKGTKSMLYGGFGFSVALELLRSLDSKGIQWHPNGTYGRPFISSASTEAFAERDRCLSTGGVDAAESVFPEIPALEVAYAAYRASLRNDSAHQGIAADMTGDVVFLMTACYTTCTHVFPSDPPNPYAVDCNKAMRNFRPFAKVFNCPPGSRMNPDKKCPFFTN</sequence>
<protein>
    <submittedName>
        <fullName evidence="11">Uncharacterized protein</fullName>
    </submittedName>
</protein>
<keyword evidence="6" id="KW-0862">Zinc</keyword>
<gene>
    <name evidence="11" type="ORF">HPB48_010094</name>
</gene>
<feature type="domain" description="Peptidase M13 N-terminal" evidence="10">
    <location>
        <begin position="420"/>
        <end position="794"/>
    </location>
</feature>
<dbReference type="InterPro" id="IPR018497">
    <property type="entry name" value="Peptidase_M13_C"/>
</dbReference>
<evidence type="ECO:0000256" key="2">
    <source>
        <dbReference type="ARBA" id="ARBA00007357"/>
    </source>
</evidence>
<feature type="compositionally biased region" description="Low complexity" evidence="8">
    <location>
        <begin position="23"/>
        <end position="44"/>
    </location>
</feature>
<organism evidence="11 12">
    <name type="scientific">Haemaphysalis longicornis</name>
    <name type="common">Bush tick</name>
    <dbReference type="NCBI Taxonomy" id="44386"/>
    <lineage>
        <taxon>Eukaryota</taxon>
        <taxon>Metazoa</taxon>
        <taxon>Ecdysozoa</taxon>
        <taxon>Arthropoda</taxon>
        <taxon>Chelicerata</taxon>
        <taxon>Arachnida</taxon>
        <taxon>Acari</taxon>
        <taxon>Parasitiformes</taxon>
        <taxon>Ixodida</taxon>
        <taxon>Ixodoidea</taxon>
        <taxon>Ixodidae</taxon>
        <taxon>Haemaphysalinae</taxon>
        <taxon>Haemaphysalis</taxon>
    </lineage>
</organism>
<dbReference type="AlphaFoldDB" id="A0A9J6FY27"/>
<dbReference type="SUPFAM" id="SSF55486">
    <property type="entry name" value="Metalloproteases ('zincins'), catalytic domain"/>
    <property type="match status" value="1"/>
</dbReference>
<feature type="compositionally biased region" description="Low complexity" evidence="8">
    <location>
        <begin position="91"/>
        <end position="101"/>
    </location>
</feature>
<evidence type="ECO:0000256" key="7">
    <source>
        <dbReference type="ARBA" id="ARBA00023049"/>
    </source>
</evidence>
<dbReference type="Gene3D" id="1.10.1380.10">
    <property type="entry name" value="Neutral endopeptidase , domain2"/>
    <property type="match status" value="1"/>
</dbReference>
<evidence type="ECO:0000256" key="4">
    <source>
        <dbReference type="ARBA" id="ARBA00022723"/>
    </source>
</evidence>
<evidence type="ECO:0000256" key="3">
    <source>
        <dbReference type="ARBA" id="ARBA00022670"/>
    </source>
</evidence>
<dbReference type="GO" id="GO:0046872">
    <property type="term" value="F:metal ion binding"/>
    <property type="evidence" value="ECO:0007669"/>
    <property type="project" value="UniProtKB-KW"/>
</dbReference>
<evidence type="ECO:0000256" key="5">
    <source>
        <dbReference type="ARBA" id="ARBA00022801"/>
    </source>
</evidence>
<dbReference type="EMBL" id="JABSTR010000004">
    <property type="protein sequence ID" value="KAH9367989.1"/>
    <property type="molecule type" value="Genomic_DNA"/>
</dbReference>
<keyword evidence="12" id="KW-1185">Reference proteome</keyword>
<dbReference type="PROSITE" id="PS51885">
    <property type="entry name" value="NEPRILYSIN"/>
    <property type="match status" value="1"/>
</dbReference>
<dbReference type="Gene3D" id="3.40.390.10">
    <property type="entry name" value="Collagenase (Catalytic Domain)"/>
    <property type="match status" value="1"/>
</dbReference>
<evidence type="ECO:0000259" key="10">
    <source>
        <dbReference type="Pfam" id="PF05649"/>
    </source>
</evidence>
<proteinExistence type="inferred from homology"/>
<feature type="domain" description="Peptidase M13 C-terminal" evidence="9">
    <location>
        <begin position="868"/>
        <end position="1037"/>
    </location>
</feature>
<feature type="compositionally biased region" description="Basic residues" evidence="8">
    <location>
        <begin position="13"/>
        <end position="22"/>
    </location>
</feature>
<dbReference type="Pfam" id="PF05649">
    <property type="entry name" value="Peptidase_M13_N"/>
    <property type="match status" value="1"/>
</dbReference>
<evidence type="ECO:0000256" key="8">
    <source>
        <dbReference type="SAM" id="MobiDB-lite"/>
    </source>
</evidence>
<keyword evidence="5" id="KW-0378">Hydrolase</keyword>
<keyword evidence="4" id="KW-0479">Metal-binding</keyword>
<dbReference type="Proteomes" id="UP000821853">
    <property type="component" value="Chromosome 2"/>
</dbReference>
<evidence type="ECO:0000313" key="12">
    <source>
        <dbReference type="Proteomes" id="UP000821853"/>
    </source>
</evidence>
<dbReference type="InterPro" id="IPR000718">
    <property type="entry name" value="Peptidase_M13"/>
</dbReference>
<evidence type="ECO:0000256" key="1">
    <source>
        <dbReference type="ARBA" id="ARBA00001947"/>
    </source>
</evidence>
<comment type="cofactor">
    <cofactor evidence="1">
        <name>Zn(2+)</name>
        <dbReference type="ChEBI" id="CHEBI:29105"/>
    </cofactor>
</comment>
<dbReference type="GO" id="GO:0016485">
    <property type="term" value="P:protein processing"/>
    <property type="evidence" value="ECO:0007669"/>
    <property type="project" value="TreeGrafter"/>
</dbReference>
<dbReference type="InterPro" id="IPR008753">
    <property type="entry name" value="Peptidase_M13_N"/>
</dbReference>
<name>A0A9J6FY27_HAELO</name>
<keyword evidence="7" id="KW-0482">Metalloprotease</keyword>
<evidence type="ECO:0000256" key="6">
    <source>
        <dbReference type="ARBA" id="ARBA00022833"/>
    </source>
</evidence>
<evidence type="ECO:0000259" key="9">
    <source>
        <dbReference type="Pfam" id="PF01431"/>
    </source>
</evidence>
<evidence type="ECO:0000313" key="11">
    <source>
        <dbReference type="EMBL" id="KAH9367989.1"/>
    </source>
</evidence>
<dbReference type="InterPro" id="IPR042089">
    <property type="entry name" value="Peptidase_M13_dom_2"/>
</dbReference>
<comment type="caution">
    <text evidence="11">The sequence shown here is derived from an EMBL/GenBank/DDBJ whole genome shotgun (WGS) entry which is preliminary data.</text>
</comment>
<dbReference type="OrthoDB" id="6504585at2759"/>